<name>A0A0D6EJB0_SPOSA</name>
<evidence type="ECO:0000256" key="2">
    <source>
        <dbReference type="ARBA" id="ARBA00006457"/>
    </source>
</evidence>
<dbReference type="PRINTS" id="PR01271">
    <property type="entry name" value="HISDACETLASE"/>
</dbReference>
<evidence type="ECO:0000256" key="4">
    <source>
        <dbReference type="ARBA" id="ARBA00022801"/>
    </source>
</evidence>
<feature type="non-terminal residue" evidence="11">
    <location>
        <position position="1"/>
    </location>
</feature>
<evidence type="ECO:0000313" key="11">
    <source>
        <dbReference type="EMBL" id="CEQ39823.1"/>
    </source>
</evidence>
<dbReference type="InterPro" id="IPR023696">
    <property type="entry name" value="Ureohydrolase_dom_sf"/>
</dbReference>
<keyword evidence="6" id="KW-0805">Transcription regulation</keyword>
<evidence type="ECO:0000256" key="6">
    <source>
        <dbReference type="ARBA" id="ARBA00023015"/>
    </source>
</evidence>
<evidence type="ECO:0000256" key="3">
    <source>
        <dbReference type="ARBA" id="ARBA00012111"/>
    </source>
</evidence>
<sequence>MPSTSTFASPSFSSAPFFFDRSILDPSSASLNATAASASDGIVETYSGRSFGRDGDRGVALRSEWPFGTVWLGLPRTSRAPTDPHLLPPADPLEASRIVLLSQRCGRVSLWRACPLLLPSQSSMTDPVSLPPSPQERHPMKPHRLTLTNHLVIGYGMHKKMDMFQPRAATKEELEMFHDEDYRACSLTPSSIPPRRVTPDNVRHFTSVLNRFNIGDDCPIFSDMYSYCRQYAGASLMAARKLVHGSTDIAINWTGGLHHAKKSEASGFCYVNDIVLAILELLRCVVKEALRRRPTIETDLIRRVHTRVLYIDIDIHHGDGVQEAFYNSNRVLTVSFHKYSPDFFPGTGHIDELGHALGKYFSLNIPLQDGIDNESYVALFKSIMEPTIHTFAPSAIVLQCGADSLGCDRLGAFNLSIAAHGECVRFIKSFDIPLLVVGGGGYTIKNVSRCWTYETAVLLGLEQQLPNSLPHTAYDDFFAPDWKLHPELAGGRNRVENMNERKQLERIRVAVLERLSGSRRRKRATRRASGRERRM</sequence>
<evidence type="ECO:0000256" key="9">
    <source>
        <dbReference type="SAM" id="MobiDB-lite"/>
    </source>
</evidence>
<proteinExistence type="inferred from homology"/>
<keyword evidence="5" id="KW-0156">Chromatin regulator</keyword>
<keyword evidence="8" id="KW-0539">Nucleus</keyword>
<accession>A0A0D6EJB0</accession>
<dbReference type="GO" id="GO:0040029">
    <property type="term" value="P:epigenetic regulation of gene expression"/>
    <property type="evidence" value="ECO:0007669"/>
    <property type="project" value="TreeGrafter"/>
</dbReference>
<organism evidence="11 12">
    <name type="scientific">Sporidiobolus salmonicolor</name>
    <name type="common">Yeast-like fungus</name>
    <name type="synonym">Sporobolomyces salmonicolor</name>
    <dbReference type="NCBI Taxonomy" id="5005"/>
    <lineage>
        <taxon>Eukaryota</taxon>
        <taxon>Fungi</taxon>
        <taxon>Dikarya</taxon>
        <taxon>Basidiomycota</taxon>
        <taxon>Pucciniomycotina</taxon>
        <taxon>Microbotryomycetes</taxon>
        <taxon>Sporidiobolales</taxon>
        <taxon>Sporidiobolaceae</taxon>
        <taxon>Sporobolomyces</taxon>
    </lineage>
</organism>
<keyword evidence="12" id="KW-1185">Reference proteome</keyword>
<evidence type="ECO:0000313" key="12">
    <source>
        <dbReference type="Proteomes" id="UP000243876"/>
    </source>
</evidence>
<dbReference type="InterPro" id="IPR000286">
    <property type="entry name" value="HDACs"/>
</dbReference>
<dbReference type="EMBL" id="CENE01000004">
    <property type="protein sequence ID" value="CEQ39823.1"/>
    <property type="molecule type" value="Genomic_DNA"/>
</dbReference>
<dbReference type="InterPro" id="IPR037138">
    <property type="entry name" value="His_deacetylse_dom_sf"/>
</dbReference>
<dbReference type="OrthoDB" id="1918432at2759"/>
<dbReference type="InterPro" id="IPR023801">
    <property type="entry name" value="His_deacetylse_dom"/>
</dbReference>
<evidence type="ECO:0000256" key="7">
    <source>
        <dbReference type="ARBA" id="ARBA00023163"/>
    </source>
</evidence>
<evidence type="ECO:0000259" key="10">
    <source>
        <dbReference type="Pfam" id="PF00850"/>
    </source>
</evidence>
<dbReference type="AlphaFoldDB" id="A0A0D6EJB0"/>
<dbReference type="PRINTS" id="PR01270">
    <property type="entry name" value="HDASUPER"/>
</dbReference>
<dbReference type="GO" id="GO:0141221">
    <property type="term" value="F:histone deacetylase activity, hydrolytic mechanism"/>
    <property type="evidence" value="ECO:0007669"/>
    <property type="project" value="UniProtKB-EC"/>
</dbReference>
<keyword evidence="7" id="KW-0804">Transcription</keyword>
<dbReference type="Gene3D" id="3.40.800.20">
    <property type="entry name" value="Histone deacetylase domain"/>
    <property type="match status" value="1"/>
</dbReference>
<reference evidence="12" key="1">
    <citation type="submission" date="2015-02" db="EMBL/GenBank/DDBJ databases">
        <authorList>
            <person name="Gon?alves P."/>
        </authorList>
    </citation>
    <scope>NUCLEOTIDE SEQUENCE [LARGE SCALE GENOMIC DNA]</scope>
</reference>
<comment type="subcellular location">
    <subcellularLocation>
        <location evidence="1">Nucleus</location>
    </subcellularLocation>
</comment>
<evidence type="ECO:0000256" key="8">
    <source>
        <dbReference type="ARBA" id="ARBA00023242"/>
    </source>
</evidence>
<evidence type="ECO:0000256" key="5">
    <source>
        <dbReference type="ARBA" id="ARBA00022853"/>
    </source>
</evidence>
<feature type="region of interest" description="Disordered" evidence="9">
    <location>
        <begin position="122"/>
        <end position="141"/>
    </location>
</feature>
<dbReference type="InterPro" id="IPR003084">
    <property type="entry name" value="HDAC_I/II"/>
</dbReference>
<dbReference type="EC" id="3.5.1.98" evidence="3"/>
<comment type="similarity">
    <text evidence="2">Belongs to the histone deacetylase family. HD type 1 subfamily.</text>
</comment>
<gene>
    <name evidence="11" type="primary">SPOSA6832_01379</name>
</gene>
<feature type="domain" description="Histone deacetylase" evidence="10">
    <location>
        <begin position="138"/>
        <end position="457"/>
    </location>
</feature>
<dbReference type="GO" id="GO:0070210">
    <property type="term" value="C:Rpd3L-Expanded complex"/>
    <property type="evidence" value="ECO:0007669"/>
    <property type="project" value="TreeGrafter"/>
</dbReference>
<dbReference type="PANTHER" id="PTHR10625">
    <property type="entry name" value="HISTONE DEACETYLASE HDAC1-RELATED"/>
    <property type="match status" value="1"/>
</dbReference>
<dbReference type="Pfam" id="PF00850">
    <property type="entry name" value="Hist_deacetyl"/>
    <property type="match status" value="1"/>
</dbReference>
<keyword evidence="4" id="KW-0378">Hydrolase</keyword>
<protein>
    <recommendedName>
        <fullName evidence="3">histone deacetylase</fullName>
        <ecNumber evidence="3">3.5.1.98</ecNumber>
    </recommendedName>
</protein>
<dbReference type="PANTHER" id="PTHR10625:SF36">
    <property type="entry name" value="HISTONE DEACETYLASE 3"/>
    <property type="match status" value="1"/>
</dbReference>
<dbReference type="Proteomes" id="UP000243876">
    <property type="component" value="Unassembled WGS sequence"/>
</dbReference>
<dbReference type="SUPFAM" id="SSF52768">
    <property type="entry name" value="Arginase/deacetylase"/>
    <property type="match status" value="1"/>
</dbReference>
<evidence type="ECO:0000256" key="1">
    <source>
        <dbReference type="ARBA" id="ARBA00004123"/>
    </source>
</evidence>